<name>A0A1G4YXP5_9ACTN</name>
<dbReference type="SMART" id="SM00342">
    <property type="entry name" value="HTH_ARAC"/>
    <property type="match status" value="1"/>
</dbReference>
<dbReference type="AlphaFoldDB" id="A0A1G4YXP5"/>
<accession>A0A1G4YXP5</accession>
<dbReference type="InterPro" id="IPR018060">
    <property type="entry name" value="HTH_AraC"/>
</dbReference>
<dbReference type="GO" id="GO:0043565">
    <property type="term" value="F:sequence-specific DNA binding"/>
    <property type="evidence" value="ECO:0007669"/>
    <property type="project" value="InterPro"/>
</dbReference>
<dbReference type="InterPro" id="IPR009057">
    <property type="entry name" value="Homeodomain-like_sf"/>
</dbReference>
<evidence type="ECO:0000256" key="2">
    <source>
        <dbReference type="ARBA" id="ARBA00023125"/>
    </source>
</evidence>
<keyword evidence="3" id="KW-0804">Transcription</keyword>
<evidence type="ECO:0000313" key="6">
    <source>
        <dbReference type="Proteomes" id="UP000198981"/>
    </source>
</evidence>
<dbReference type="EMBL" id="FMUH01000007">
    <property type="protein sequence ID" value="SCX58234.1"/>
    <property type="molecule type" value="Genomic_DNA"/>
</dbReference>
<dbReference type="PANTHER" id="PTHR11019">
    <property type="entry name" value="HTH-TYPE TRANSCRIPTIONAL REGULATOR NIMR"/>
    <property type="match status" value="1"/>
</dbReference>
<dbReference type="PANTHER" id="PTHR11019:SF199">
    <property type="entry name" value="HTH-TYPE TRANSCRIPTIONAL REGULATOR NIMR"/>
    <property type="match status" value="1"/>
</dbReference>
<dbReference type="PROSITE" id="PS00041">
    <property type="entry name" value="HTH_ARAC_FAMILY_1"/>
    <property type="match status" value="1"/>
</dbReference>
<protein>
    <submittedName>
        <fullName evidence="5">AraC-type DNA-binding protein</fullName>
    </submittedName>
</protein>
<evidence type="ECO:0000256" key="3">
    <source>
        <dbReference type="ARBA" id="ARBA00023163"/>
    </source>
</evidence>
<dbReference type="RefSeq" id="WP_165839439.1">
    <property type="nucleotide sequence ID" value="NZ_FMUH01000007.1"/>
</dbReference>
<keyword evidence="1" id="KW-0805">Transcription regulation</keyword>
<reference evidence="6" key="1">
    <citation type="submission" date="2016-10" db="EMBL/GenBank/DDBJ databases">
        <authorList>
            <person name="Varghese N."/>
            <person name="Submissions S."/>
        </authorList>
    </citation>
    <scope>NUCLEOTIDE SEQUENCE [LARGE SCALE GENOMIC DNA]</scope>
    <source>
        <strain evidence="6">DSM 45722</strain>
    </source>
</reference>
<feature type="domain" description="HTH araC/xylS-type" evidence="4">
    <location>
        <begin position="156"/>
        <end position="252"/>
    </location>
</feature>
<dbReference type="STRING" id="1960309.SAMN03159343_3734"/>
<evidence type="ECO:0000256" key="1">
    <source>
        <dbReference type="ARBA" id="ARBA00023015"/>
    </source>
</evidence>
<sequence length="252" mass="26386">MTVVPSIDHDGSALRDAWTCAFDAEEPGGWGQHRHDQHQLVWTASGSALVLAGERSWVLPPSRALFVPGGVPHDVVLRRPAALHCLYVWPRACPLPWTAPTVVAVSALLRELLRSLGGAGGDGPVAAEALALVLHELGGAATADDGLPWPVDGRARAVASRLLAAPADPTPLADWAAALRVGESTLRRAFVEGTGLTFTEWRSRARLQAALPLLDAGLPVAAAAARVGYGSVNGFGAAFRRRYGTSPGARRG</sequence>
<proteinExistence type="predicted"/>
<evidence type="ECO:0000313" key="5">
    <source>
        <dbReference type="EMBL" id="SCX58234.1"/>
    </source>
</evidence>
<dbReference type="SUPFAM" id="SSF51182">
    <property type="entry name" value="RmlC-like cupins"/>
    <property type="match status" value="1"/>
</dbReference>
<keyword evidence="6" id="KW-1185">Reference proteome</keyword>
<dbReference type="Pfam" id="PF12833">
    <property type="entry name" value="HTH_18"/>
    <property type="match status" value="1"/>
</dbReference>
<dbReference type="InterPro" id="IPR003313">
    <property type="entry name" value="AraC-bd"/>
</dbReference>
<dbReference type="GO" id="GO:0003700">
    <property type="term" value="F:DNA-binding transcription factor activity"/>
    <property type="evidence" value="ECO:0007669"/>
    <property type="project" value="InterPro"/>
</dbReference>
<dbReference type="Gene3D" id="1.10.10.60">
    <property type="entry name" value="Homeodomain-like"/>
    <property type="match status" value="1"/>
</dbReference>
<dbReference type="Pfam" id="PF02311">
    <property type="entry name" value="AraC_binding"/>
    <property type="match status" value="1"/>
</dbReference>
<gene>
    <name evidence="5" type="ORF">SAMN03159343_3734</name>
</gene>
<dbReference type="PROSITE" id="PS01124">
    <property type="entry name" value="HTH_ARAC_FAMILY_2"/>
    <property type="match status" value="1"/>
</dbReference>
<dbReference type="SUPFAM" id="SSF46689">
    <property type="entry name" value="Homeodomain-like"/>
    <property type="match status" value="1"/>
</dbReference>
<evidence type="ECO:0000259" key="4">
    <source>
        <dbReference type="PROSITE" id="PS01124"/>
    </source>
</evidence>
<dbReference type="InterPro" id="IPR018062">
    <property type="entry name" value="HTH_AraC-typ_CS"/>
</dbReference>
<dbReference type="Gene3D" id="2.60.120.10">
    <property type="entry name" value="Jelly Rolls"/>
    <property type="match status" value="1"/>
</dbReference>
<dbReference type="InterPro" id="IPR014710">
    <property type="entry name" value="RmlC-like_jellyroll"/>
</dbReference>
<organism evidence="5 6">
    <name type="scientific">Klenkia marina</name>
    <dbReference type="NCBI Taxonomy" id="1960309"/>
    <lineage>
        <taxon>Bacteria</taxon>
        <taxon>Bacillati</taxon>
        <taxon>Actinomycetota</taxon>
        <taxon>Actinomycetes</taxon>
        <taxon>Geodermatophilales</taxon>
        <taxon>Geodermatophilaceae</taxon>
        <taxon>Klenkia</taxon>
    </lineage>
</organism>
<dbReference type="CDD" id="cd06124">
    <property type="entry name" value="cupin_NimR-like_N"/>
    <property type="match status" value="1"/>
</dbReference>
<dbReference type="InterPro" id="IPR011051">
    <property type="entry name" value="RmlC_Cupin_sf"/>
</dbReference>
<keyword evidence="2 5" id="KW-0238">DNA-binding</keyword>
<dbReference type="Proteomes" id="UP000198981">
    <property type="component" value="Unassembled WGS sequence"/>
</dbReference>